<comment type="caution">
    <text evidence="2">The sequence shown here is derived from an EMBL/GenBank/DDBJ whole genome shotgun (WGS) entry which is preliminary data.</text>
</comment>
<evidence type="ECO:0000313" key="2">
    <source>
        <dbReference type="EMBL" id="GFS22527.1"/>
    </source>
</evidence>
<evidence type="ECO:0000313" key="3">
    <source>
        <dbReference type="Proteomes" id="UP000762676"/>
    </source>
</evidence>
<dbReference type="Proteomes" id="UP000762676">
    <property type="component" value="Unassembled WGS sequence"/>
</dbReference>
<reference evidence="2 3" key="1">
    <citation type="journal article" date="2021" name="Elife">
        <title>Chloroplast acquisition without the gene transfer in kleptoplastic sea slugs, Plakobranchus ocellatus.</title>
        <authorList>
            <person name="Maeda T."/>
            <person name="Takahashi S."/>
            <person name="Yoshida T."/>
            <person name="Shimamura S."/>
            <person name="Takaki Y."/>
            <person name="Nagai Y."/>
            <person name="Toyoda A."/>
            <person name="Suzuki Y."/>
            <person name="Arimoto A."/>
            <person name="Ishii H."/>
            <person name="Satoh N."/>
            <person name="Nishiyama T."/>
            <person name="Hasebe M."/>
            <person name="Maruyama T."/>
            <person name="Minagawa J."/>
            <person name="Obokata J."/>
            <person name="Shigenobu S."/>
        </authorList>
    </citation>
    <scope>NUCLEOTIDE SEQUENCE [LARGE SCALE GENOMIC DNA]</scope>
</reference>
<feature type="compositionally biased region" description="Basic and acidic residues" evidence="1">
    <location>
        <begin position="37"/>
        <end position="65"/>
    </location>
</feature>
<dbReference type="EMBL" id="BMAT01003262">
    <property type="protein sequence ID" value="GFS22527.1"/>
    <property type="molecule type" value="Genomic_DNA"/>
</dbReference>
<gene>
    <name evidence="2" type="ORF">ElyMa_001617900</name>
</gene>
<dbReference type="AlphaFoldDB" id="A0AAV4JNI0"/>
<protein>
    <submittedName>
        <fullName evidence="2">Uncharacterized protein</fullName>
    </submittedName>
</protein>
<organism evidence="2 3">
    <name type="scientific">Elysia marginata</name>
    <dbReference type="NCBI Taxonomy" id="1093978"/>
    <lineage>
        <taxon>Eukaryota</taxon>
        <taxon>Metazoa</taxon>
        <taxon>Spiralia</taxon>
        <taxon>Lophotrochozoa</taxon>
        <taxon>Mollusca</taxon>
        <taxon>Gastropoda</taxon>
        <taxon>Heterobranchia</taxon>
        <taxon>Euthyneura</taxon>
        <taxon>Panpulmonata</taxon>
        <taxon>Sacoglossa</taxon>
        <taxon>Placobranchoidea</taxon>
        <taxon>Plakobranchidae</taxon>
        <taxon>Elysia</taxon>
    </lineage>
</organism>
<feature type="region of interest" description="Disordered" evidence="1">
    <location>
        <begin position="1"/>
        <end position="65"/>
    </location>
</feature>
<keyword evidence="3" id="KW-1185">Reference proteome</keyword>
<feature type="compositionally biased region" description="Gly residues" evidence="1">
    <location>
        <begin position="1"/>
        <end position="11"/>
    </location>
</feature>
<sequence>MDVDQKGGGGRAYDFLNHQDPHPAAQGSHLTANKVPNSRERSRFRGIEESGRTTEVRQEDRKKTKQEGKGLSCAAFYCVTRDKHASGHHFRSKALLGVAASGIPNQPNNLSVVDRSSGRSYLLDTATEVSVYPASVQERKSQPPSCTLIVIAANGTSIHTLGNCNVFFASNEVV</sequence>
<name>A0AAV4JNI0_9GAST</name>
<evidence type="ECO:0000256" key="1">
    <source>
        <dbReference type="SAM" id="MobiDB-lite"/>
    </source>
</evidence>
<accession>A0AAV4JNI0</accession>
<proteinExistence type="predicted"/>